<reference evidence="1" key="1">
    <citation type="submission" date="2022-12" db="EMBL/GenBank/DDBJ databases">
        <authorList>
            <person name="Alioto T."/>
            <person name="Alioto T."/>
            <person name="Gomez Garrido J."/>
        </authorList>
    </citation>
    <scope>NUCLEOTIDE SEQUENCE</scope>
</reference>
<accession>A0AA35KND8</accession>
<organism evidence="1 2">
    <name type="scientific">Podarcis lilfordi</name>
    <name type="common">Lilford's wall lizard</name>
    <dbReference type="NCBI Taxonomy" id="74358"/>
    <lineage>
        <taxon>Eukaryota</taxon>
        <taxon>Metazoa</taxon>
        <taxon>Chordata</taxon>
        <taxon>Craniata</taxon>
        <taxon>Vertebrata</taxon>
        <taxon>Euteleostomi</taxon>
        <taxon>Lepidosauria</taxon>
        <taxon>Squamata</taxon>
        <taxon>Bifurcata</taxon>
        <taxon>Unidentata</taxon>
        <taxon>Episquamata</taxon>
        <taxon>Laterata</taxon>
        <taxon>Lacertibaenia</taxon>
        <taxon>Lacertidae</taxon>
        <taxon>Podarcis</taxon>
    </lineage>
</organism>
<dbReference type="Proteomes" id="UP001178461">
    <property type="component" value="Chromosome 8"/>
</dbReference>
<evidence type="ECO:0000313" key="1">
    <source>
        <dbReference type="EMBL" id="CAI5780582.1"/>
    </source>
</evidence>
<name>A0AA35KND8_9SAUR</name>
<gene>
    <name evidence="1" type="ORF">PODLI_1B006653</name>
</gene>
<evidence type="ECO:0000313" key="2">
    <source>
        <dbReference type="Proteomes" id="UP001178461"/>
    </source>
</evidence>
<dbReference type="EMBL" id="OX395133">
    <property type="protein sequence ID" value="CAI5780582.1"/>
    <property type="molecule type" value="Genomic_DNA"/>
</dbReference>
<dbReference type="AlphaFoldDB" id="A0AA35KND8"/>
<protein>
    <submittedName>
        <fullName evidence="1">Uncharacterized protein</fullName>
    </submittedName>
</protein>
<proteinExistence type="predicted"/>
<keyword evidence="2" id="KW-1185">Reference proteome</keyword>
<sequence length="102" mass="11209">MAQRGWSHILILADQPDCQDMRVPHGERSGPTFLSLLRCFISLRLVKGHVPLAGEICGKNCGVFSKLPSSPTLPEFAIVLPSRLPLPPGLFWAIVYLFVRAG</sequence>